<dbReference type="InterPro" id="IPR001000">
    <property type="entry name" value="GH10_dom"/>
</dbReference>
<dbReference type="InterPro" id="IPR031158">
    <property type="entry name" value="GH10_AS"/>
</dbReference>
<dbReference type="EC" id="3.2.1.8" evidence="10"/>
<feature type="transmembrane region" description="Helical" evidence="11">
    <location>
        <begin position="12"/>
        <end position="32"/>
    </location>
</feature>
<keyword evidence="14" id="KW-1185">Reference proteome</keyword>
<dbReference type="InterPro" id="IPR044846">
    <property type="entry name" value="GH10"/>
</dbReference>
<feature type="domain" description="GH10" evidence="12">
    <location>
        <begin position="50"/>
        <end position="380"/>
    </location>
</feature>
<dbReference type="SMART" id="SM00633">
    <property type="entry name" value="Glyco_10"/>
    <property type="match status" value="1"/>
</dbReference>
<feature type="active site" description="Nucleophile" evidence="9">
    <location>
        <position position="296"/>
    </location>
</feature>
<keyword evidence="5 10" id="KW-0378">Hydrolase</keyword>
<dbReference type="PROSITE" id="PS51760">
    <property type="entry name" value="GH10_2"/>
    <property type="match status" value="1"/>
</dbReference>
<dbReference type="PRINTS" id="PR00134">
    <property type="entry name" value="GLHYDRLASE10"/>
</dbReference>
<evidence type="ECO:0000256" key="9">
    <source>
        <dbReference type="PROSITE-ProRule" id="PRU10061"/>
    </source>
</evidence>
<name>A0A3S1IL44_ANAVA</name>
<evidence type="ECO:0000313" key="14">
    <source>
        <dbReference type="Proteomes" id="UP000276103"/>
    </source>
</evidence>
<evidence type="ECO:0000256" key="11">
    <source>
        <dbReference type="SAM" id="Phobius"/>
    </source>
</evidence>
<dbReference type="GO" id="GO:0045493">
    <property type="term" value="P:xylan catabolic process"/>
    <property type="evidence" value="ECO:0007669"/>
    <property type="project" value="UniProtKB-KW"/>
</dbReference>
<comment type="caution">
    <text evidence="13">The sequence shown here is derived from an EMBL/GenBank/DDBJ whole genome shotgun (WGS) entry which is preliminary data.</text>
</comment>
<comment type="similarity">
    <text evidence="2 10">Belongs to the glycosyl hydrolase 10 (cellulase F) family.</text>
</comment>
<evidence type="ECO:0000256" key="8">
    <source>
        <dbReference type="ARBA" id="ARBA00023326"/>
    </source>
</evidence>
<comment type="catalytic activity">
    <reaction evidence="1 10">
        <text>Endohydrolysis of (1-&gt;4)-beta-D-xylosidic linkages in xylans.</text>
        <dbReference type="EC" id="3.2.1.8"/>
    </reaction>
</comment>
<keyword evidence="11" id="KW-0472">Membrane</keyword>
<accession>A0A3S1IL44</accession>
<dbReference type="EMBL" id="RSCM01000002">
    <property type="protein sequence ID" value="RUS98996.1"/>
    <property type="molecule type" value="Genomic_DNA"/>
</dbReference>
<dbReference type="InterPro" id="IPR017853">
    <property type="entry name" value="GH"/>
</dbReference>
<dbReference type="SUPFAM" id="SSF51445">
    <property type="entry name" value="(Trans)glycosidases"/>
    <property type="match status" value="1"/>
</dbReference>
<dbReference type="Proteomes" id="UP000276103">
    <property type="component" value="Unassembled WGS sequence"/>
</dbReference>
<dbReference type="PROSITE" id="PS00591">
    <property type="entry name" value="GH10_1"/>
    <property type="match status" value="1"/>
</dbReference>
<evidence type="ECO:0000259" key="12">
    <source>
        <dbReference type="PROSITE" id="PS51760"/>
    </source>
</evidence>
<reference evidence="13 14" key="1">
    <citation type="journal article" date="2019" name="Genome Biol. Evol.">
        <title>Day and night: Metabolic profiles and evolutionary relationships of six axenic non-marine cyanobacteria.</title>
        <authorList>
            <person name="Will S.E."/>
            <person name="Henke P."/>
            <person name="Boedeker C."/>
            <person name="Huang S."/>
            <person name="Brinkmann H."/>
            <person name="Rohde M."/>
            <person name="Jarek M."/>
            <person name="Friedl T."/>
            <person name="Seufert S."/>
            <person name="Schumacher M."/>
            <person name="Overmann J."/>
            <person name="Neumann-Schaal M."/>
            <person name="Petersen J."/>
        </authorList>
    </citation>
    <scope>NUCLEOTIDE SEQUENCE [LARGE SCALE GENOMIC DNA]</scope>
    <source>
        <strain evidence="13 14">SAG 1403-4b</strain>
    </source>
</reference>
<evidence type="ECO:0000313" key="13">
    <source>
        <dbReference type="EMBL" id="RUS98996.1"/>
    </source>
</evidence>
<keyword evidence="6 10" id="KW-0119">Carbohydrate metabolism</keyword>
<keyword evidence="3" id="KW-0858">Xylan degradation</keyword>
<organism evidence="13 14">
    <name type="scientific">Trichormus variabilis SAG 1403-4b</name>
    <dbReference type="NCBI Taxonomy" id="447716"/>
    <lineage>
        <taxon>Bacteria</taxon>
        <taxon>Bacillati</taxon>
        <taxon>Cyanobacteriota</taxon>
        <taxon>Cyanophyceae</taxon>
        <taxon>Nostocales</taxon>
        <taxon>Nostocaceae</taxon>
        <taxon>Trichormus</taxon>
    </lineage>
</organism>
<dbReference type="AlphaFoldDB" id="A0A3S1IL44"/>
<dbReference type="RefSeq" id="WP_127052548.1">
    <property type="nucleotide sequence ID" value="NZ_RSCM01000002.1"/>
</dbReference>
<dbReference type="Gene3D" id="3.20.20.80">
    <property type="entry name" value="Glycosidases"/>
    <property type="match status" value="1"/>
</dbReference>
<dbReference type="Pfam" id="PF00331">
    <property type="entry name" value="Glyco_hydro_10"/>
    <property type="match status" value="1"/>
</dbReference>
<proteinExistence type="inferred from homology"/>
<evidence type="ECO:0000256" key="7">
    <source>
        <dbReference type="ARBA" id="ARBA00023295"/>
    </source>
</evidence>
<dbReference type="PANTHER" id="PTHR31490">
    <property type="entry name" value="GLYCOSYL HYDROLASE"/>
    <property type="match status" value="1"/>
</dbReference>
<gene>
    <name evidence="13" type="ORF">DSM107003_10150</name>
</gene>
<evidence type="ECO:0000256" key="2">
    <source>
        <dbReference type="ARBA" id="ARBA00007495"/>
    </source>
</evidence>
<evidence type="ECO:0000256" key="5">
    <source>
        <dbReference type="ARBA" id="ARBA00022801"/>
    </source>
</evidence>
<dbReference type="PANTHER" id="PTHR31490:SF88">
    <property type="entry name" value="BETA-XYLANASE"/>
    <property type="match status" value="1"/>
</dbReference>
<evidence type="ECO:0000256" key="1">
    <source>
        <dbReference type="ARBA" id="ARBA00000681"/>
    </source>
</evidence>
<protein>
    <recommendedName>
        <fullName evidence="10">Beta-xylanase</fullName>
        <ecNumber evidence="10">3.2.1.8</ecNumber>
    </recommendedName>
</protein>
<evidence type="ECO:0000256" key="6">
    <source>
        <dbReference type="ARBA" id="ARBA00023277"/>
    </source>
</evidence>
<keyword evidence="8 10" id="KW-0624">Polysaccharide degradation</keyword>
<keyword evidence="4" id="KW-0732">Signal</keyword>
<evidence type="ECO:0000256" key="10">
    <source>
        <dbReference type="RuleBase" id="RU361174"/>
    </source>
</evidence>
<sequence>MKKHQLLNRRYALYLGLGTLAGIGTLTSVKLINIFDQNPVLAGQDKNFKVAGNRSLKERAAHKRLIYGADCGTLNLQSAPELQTAVVRECAMLVLGFLKWDMLRPTADSFNFTRGDWYVEFAEKNRMLLRGHTLVWHESLPWWFKETVNKQNAQQFLNEHIQQVAGRYAGKMHSWDVVNEAINVQDGLPNGLRKSPWLDLLGPDYIDNAFRLAAQVDPKALLVYNDFGLDYDTPKDEAKRTAVLKLLERLKSQGTPIHAFGMQSHLSGDETRFNPQKLRNFFRDIADLGLKILITELDVIDKKLPQDIAVRDRIVAGVYEDYLSAALDEKAVIAVITWGLSDHYTWISKFFPRSDGAPVRPLPLDDKMQRKLAWNAIARTFDHAPKR</sequence>
<evidence type="ECO:0000256" key="4">
    <source>
        <dbReference type="ARBA" id="ARBA00022729"/>
    </source>
</evidence>
<dbReference type="OrthoDB" id="9809277at2"/>
<keyword evidence="11" id="KW-1133">Transmembrane helix</keyword>
<evidence type="ECO:0000256" key="3">
    <source>
        <dbReference type="ARBA" id="ARBA00022651"/>
    </source>
</evidence>
<dbReference type="GO" id="GO:0031176">
    <property type="term" value="F:endo-1,4-beta-xylanase activity"/>
    <property type="evidence" value="ECO:0007669"/>
    <property type="project" value="UniProtKB-EC"/>
</dbReference>
<keyword evidence="7 10" id="KW-0326">Glycosidase</keyword>
<keyword evidence="11" id="KW-0812">Transmembrane</keyword>